<keyword evidence="1" id="KW-0812">Transmembrane</keyword>
<keyword evidence="3" id="KW-1185">Reference proteome</keyword>
<feature type="transmembrane region" description="Helical" evidence="1">
    <location>
        <begin position="27"/>
        <end position="46"/>
    </location>
</feature>
<sequence>MAPHRGRCGATPIEKEKQLLKSRVRKNLAIGLVITAVIASLSVVIADDGSKVEELKKSLIIGLSVTGAVTGGTWLLQRRRSAP</sequence>
<feature type="transmembrane region" description="Helical" evidence="1">
    <location>
        <begin position="58"/>
        <end position="76"/>
    </location>
</feature>
<name>A0ABX6ARZ5_9ACTN</name>
<proteinExistence type="predicted"/>
<dbReference type="GeneID" id="95533191"/>
<keyword evidence="1" id="KW-0472">Membrane</keyword>
<reference evidence="2 3" key="1">
    <citation type="submission" date="2017-09" db="EMBL/GenBank/DDBJ databases">
        <authorList>
            <person name="Lee N."/>
            <person name="Cho B.-K."/>
        </authorList>
    </citation>
    <scope>NUCLEOTIDE SEQUENCE [LARGE SCALE GENOMIC DNA]</scope>
    <source>
        <strain evidence="2 3">ATCC 13879</strain>
    </source>
</reference>
<keyword evidence="1" id="KW-1133">Transmembrane helix</keyword>
<gene>
    <name evidence="2" type="ORF">CP972_01000</name>
</gene>
<evidence type="ECO:0000313" key="2">
    <source>
        <dbReference type="EMBL" id="QEV04527.1"/>
    </source>
</evidence>
<dbReference type="EMBL" id="CP023697">
    <property type="protein sequence ID" value="QEV04527.1"/>
    <property type="molecule type" value="Genomic_DNA"/>
</dbReference>
<accession>A0ABX6ARZ5</accession>
<dbReference type="RefSeq" id="WP_055605656.1">
    <property type="nucleotide sequence ID" value="NZ_CP023697.1"/>
</dbReference>
<dbReference type="Proteomes" id="UP000326041">
    <property type="component" value="Chromosome"/>
</dbReference>
<protein>
    <submittedName>
        <fullName evidence="2">Uncharacterized protein</fullName>
    </submittedName>
</protein>
<evidence type="ECO:0000256" key="1">
    <source>
        <dbReference type="SAM" id="Phobius"/>
    </source>
</evidence>
<evidence type="ECO:0000313" key="3">
    <source>
        <dbReference type="Proteomes" id="UP000326041"/>
    </source>
</evidence>
<organism evidence="2 3">
    <name type="scientific">Streptomyces prasinus</name>
    <dbReference type="NCBI Taxonomy" id="67345"/>
    <lineage>
        <taxon>Bacteria</taxon>
        <taxon>Bacillati</taxon>
        <taxon>Actinomycetota</taxon>
        <taxon>Actinomycetes</taxon>
        <taxon>Kitasatosporales</taxon>
        <taxon>Streptomycetaceae</taxon>
        <taxon>Streptomyces</taxon>
    </lineage>
</organism>